<organism evidence="1 2">
    <name type="scientific">Dryococelus australis</name>
    <dbReference type="NCBI Taxonomy" id="614101"/>
    <lineage>
        <taxon>Eukaryota</taxon>
        <taxon>Metazoa</taxon>
        <taxon>Ecdysozoa</taxon>
        <taxon>Arthropoda</taxon>
        <taxon>Hexapoda</taxon>
        <taxon>Insecta</taxon>
        <taxon>Pterygota</taxon>
        <taxon>Neoptera</taxon>
        <taxon>Polyneoptera</taxon>
        <taxon>Phasmatodea</taxon>
        <taxon>Verophasmatodea</taxon>
        <taxon>Anareolatae</taxon>
        <taxon>Phasmatidae</taxon>
        <taxon>Eurycanthinae</taxon>
        <taxon>Dryococelus</taxon>
    </lineage>
</organism>
<accession>A0ABQ9GPX7</accession>
<reference evidence="1 2" key="1">
    <citation type="submission" date="2023-02" db="EMBL/GenBank/DDBJ databases">
        <title>LHISI_Scaffold_Assembly.</title>
        <authorList>
            <person name="Stuart O.P."/>
            <person name="Cleave R."/>
            <person name="Magrath M.J.L."/>
            <person name="Mikheyev A.S."/>
        </authorList>
    </citation>
    <scope>NUCLEOTIDE SEQUENCE [LARGE SCALE GENOMIC DNA]</scope>
    <source>
        <strain evidence="1">Daus_M_001</strain>
        <tissue evidence="1">Leg muscle</tissue>
    </source>
</reference>
<dbReference type="Proteomes" id="UP001159363">
    <property type="component" value="Chromosome 9"/>
</dbReference>
<proteinExistence type="predicted"/>
<dbReference type="EMBL" id="JARBHB010000010">
    <property type="protein sequence ID" value="KAJ8874057.1"/>
    <property type="molecule type" value="Genomic_DNA"/>
</dbReference>
<sequence length="130" mass="14962">MSKQELGVKFAVIDIVNNNKSSTSKQQDIKLKVNNTLLQYESENAEAFRSYFTNIAIEIASRIHKQPEKTATVNKHQYFYSYQYGFLKRKKNTKNAAIDITIKLQSAIDNNNQCAGLFLDLKKDVRHSRS</sequence>
<gene>
    <name evidence="1" type="ORF">PR048_024897</name>
</gene>
<comment type="caution">
    <text evidence="1">The sequence shown here is derived from an EMBL/GenBank/DDBJ whole genome shotgun (WGS) entry which is preliminary data.</text>
</comment>
<protein>
    <submittedName>
        <fullName evidence="1">Uncharacterized protein</fullName>
    </submittedName>
</protein>
<evidence type="ECO:0000313" key="2">
    <source>
        <dbReference type="Proteomes" id="UP001159363"/>
    </source>
</evidence>
<evidence type="ECO:0000313" key="1">
    <source>
        <dbReference type="EMBL" id="KAJ8874057.1"/>
    </source>
</evidence>
<name>A0ABQ9GPX7_9NEOP</name>
<keyword evidence="2" id="KW-1185">Reference proteome</keyword>